<dbReference type="CDD" id="cd11307">
    <property type="entry name" value="M35_Asp_f2_like"/>
    <property type="match status" value="1"/>
</dbReference>
<dbReference type="SUPFAM" id="SSF55486">
    <property type="entry name" value="Metalloproteases ('zincins'), catalytic domain"/>
    <property type="match status" value="1"/>
</dbReference>
<feature type="domain" description="Putative peptidase" evidence="6">
    <location>
        <begin position="67"/>
        <end position="285"/>
    </location>
</feature>
<feature type="region of interest" description="Disordered" evidence="4">
    <location>
        <begin position="340"/>
        <end position="362"/>
    </location>
</feature>
<feature type="compositionally biased region" description="Low complexity" evidence="4">
    <location>
        <begin position="300"/>
        <end position="320"/>
    </location>
</feature>
<sequence>MLLPTTLPSFPSSGSLAVILLAATLGHAAPAPASAPGSGAAGLLPSADIPGAVVAGLGFSSSSPQHDQVQVQIPWSWNLGAVTRYPIHASCNATERRQLEFALDEAMVLAGHARDHILRHGASSRFYTKYFGNASTAEPAGWFDRVVNADKGGIWFRCDDIDGNCKAHETTWAGHWRGSNATDETVICPLSYTSRRPLTGICGNGYTVSQAPNTAYFASDLLHRIYHMPRISENVVDHYADTYEEVLELAQTKPQLAVRNSATLRYFALDVFAWDVALPREGCSGVGEVDGGEGDHGHAGHAAATTTTAAASTGSVTAEKTTVVEKTTAVEATATMTTMTSSTVTKETKEAKTATTTQSAAKECHTHDNGVVHCA</sequence>
<gene>
    <name evidence="7" type="ORF">L228DRAFT_246577</name>
</gene>
<keyword evidence="2" id="KW-0325">Glycoprotein</keyword>
<name>A0A165HMG3_XYLHT</name>
<keyword evidence="1 5" id="KW-0732">Signal</keyword>
<dbReference type="Pfam" id="PF13933">
    <property type="entry name" value="HRXXH"/>
    <property type="match status" value="1"/>
</dbReference>
<dbReference type="GO" id="GO:0008270">
    <property type="term" value="F:zinc ion binding"/>
    <property type="evidence" value="ECO:0007669"/>
    <property type="project" value="TreeGrafter"/>
</dbReference>
<evidence type="ECO:0000259" key="6">
    <source>
        <dbReference type="Pfam" id="PF13933"/>
    </source>
</evidence>
<evidence type="ECO:0000256" key="5">
    <source>
        <dbReference type="SAM" id="SignalP"/>
    </source>
</evidence>
<reference evidence="7 8" key="1">
    <citation type="journal article" date="2016" name="Fungal Biol.">
        <title>The genome of Xylona heveae provides a window into fungal endophytism.</title>
        <authorList>
            <person name="Gazis R."/>
            <person name="Kuo A."/>
            <person name="Riley R."/>
            <person name="LaButti K."/>
            <person name="Lipzen A."/>
            <person name="Lin J."/>
            <person name="Amirebrahimi M."/>
            <person name="Hesse C.N."/>
            <person name="Spatafora J.W."/>
            <person name="Henrissat B."/>
            <person name="Hainaut M."/>
            <person name="Grigoriev I.V."/>
            <person name="Hibbett D.S."/>
        </authorList>
    </citation>
    <scope>NUCLEOTIDE SEQUENCE [LARGE SCALE GENOMIC DNA]</scope>
    <source>
        <strain evidence="7 8">TC161</strain>
    </source>
</reference>
<dbReference type="GO" id="GO:0009277">
    <property type="term" value="C:fungal-type cell wall"/>
    <property type="evidence" value="ECO:0007669"/>
    <property type="project" value="TreeGrafter"/>
</dbReference>
<dbReference type="FunCoup" id="A0A165HMG3">
    <property type="interactions" value="16"/>
</dbReference>
<organism evidence="7 8">
    <name type="scientific">Xylona heveae (strain CBS 132557 / TC161)</name>
    <dbReference type="NCBI Taxonomy" id="1328760"/>
    <lineage>
        <taxon>Eukaryota</taxon>
        <taxon>Fungi</taxon>
        <taxon>Dikarya</taxon>
        <taxon>Ascomycota</taxon>
        <taxon>Pezizomycotina</taxon>
        <taxon>Xylonomycetes</taxon>
        <taxon>Xylonales</taxon>
        <taxon>Xylonaceae</taxon>
        <taxon>Xylona</taxon>
    </lineage>
</organism>
<dbReference type="RefSeq" id="XP_018189289.1">
    <property type="nucleotide sequence ID" value="XM_018332449.1"/>
</dbReference>
<evidence type="ECO:0000256" key="4">
    <source>
        <dbReference type="SAM" id="MobiDB-lite"/>
    </source>
</evidence>
<dbReference type="InterPro" id="IPR024079">
    <property type="entry name" value="MetalloPept_cat_dom_sf"/>
</dbReference>
<dbReference type="GeneID" id="28897586"/>
<feature type="chain" id="PRO_5007858787" evidence="5">
    <location>
        <begin position="29"/>
        <end position="375"/>
    </location>
</feature>
<dbReference type="InterPro" id="IPR039124">
    <property type="entry name" value="PRA1-like"/>
</dbReference>
<dbReference type="GO" id="GO:0005576">
    <property type="term" value="C:extracellular region"/>
    <property type="evidence" value="ECO:0007669"/>
    <property type="project" value="TreeGrafter"/>
</dbReference>
<dbReference type="PANTHER" id="PTHR39399:SF1">
    <property type="entry name" value="PROTEIN ZPS1"/>
    <property type="match status" value="1"/>
</dbReference>
<dbReference type="EMBL" id="KV407457">
    <property type="protein sequence ID" value="KZF23734.1"/>
    <property type="molecule type" value="Genomic_DNA"/>
</dbReference>
<dbReference type="OrthoDB" id="4689212at2759"/>
<dbReference type="STRING" id="1328760.A0A165HMG3"/>
<evidence type="ECO:0000256" key="1">
    <source>
        <dbReference type="ARBA" id="ARBA00022729"/>
    </source>
</evidence>
<dbReference type="AlphaFoldDB" id="A0A165HMG3"/>
<accession>A0A165HMG3</accession>
<evidence type="ECO:0000313" key="7">
    <source>
        <dbReference type="EMBL" id="KZF23734.1"/>
    </source>
</evidence>
<dbReference type="PANTHER" id="PTHR39399">
    <property type="entry name" value="PROTEIN ZPS1"/>
    <property type="match status" value="1"/>
</dbReference>
<dbReference type="GO" id="GO:0005178">
    <property type="term" value="F:integrin binding"/>
    <property type="evidence" value="ECO:0007669"/>
    <property type="project" value="TreeGrafter"/>
</dbReference>
<dbReference type="Gene3D" id="3.40.390.10">
    <property type="entry name" value="Collagenase (Catalytic Domain)"/>
    <property type="match status" value="1"/>
</dbReference>
<proteinExistence type="inferred from homology"/>
<dbReference type="InParanoid" id="A0A165HMG3"/>
<feature type="signal peptide" evidence="5">
    <location>
        <begin position="1"/>
        <end position="28"/>
    </location>
</feature>
<dbReference type="GO" id="GO:0009986">
    <property type="term" value="C:cell surface"/>
    <property type="evidence" value="ECO:0007669"/>
    <property type="project" value="TreeGrafter"/>
</dbReference>
<dbReference type="GO" id="GO:0008237">
    <property type="term" value="F:metallopeptidase activity"/>
    <property type="evidence" value="ECO:0007669"/>
    <property type="project" value="InterPro"/>
</dbReference>
<keyword evidence="8" id="KW-1185">Reference proteome</keyword>
<evidence type="ECO:0000256" key="3">
    <source>
        <dbReference type="ARBA" id="ARBA00060890"/>
    </source>
</evidence>
<evidence type="ECO:0000256" key="2">
    <source>
        <dbReference type="ARBA" id="ARBA00023180"/>
    </source>
</evidence>
<protein>
    <submittedName>
        <fullName evidence="7">Zincin</fullName>
    </submittedName>
</protein>
<dbReference type="Proteomes" id="UP000076632">
    <property type="component" value="Unassembled WGS sequence"/>
</dbReference>
<feature type="region of interest" description="Disordered" evidence="4">
    <location>
        <begin position="287"/>
        <end position="320"/>
    </location>
</feature>
<dbReference type="InterPro" id="IPR029482">
    <property type="entry name" value="HRXXH"/>
</dbReference>
<evidence type="ECO:0000313" key="8">
    <source>
        <dbReference type="Proteomes" id="UP000076632"/>
    </source>
</evidence>
<comment type="similarity">
    <text evidence="3">Belongs to the ZPS1 family.</text>
</comment>
<dbReference type="FunFam" id="3.40.390.10:FF:000043">
    <property type="entry name" value="Major allergen Asp F2"/>
    <property type="match status" value="1"/>
</dbReference>